<accession>A0A7S3UKN4</accession>
<reference evidence="3" key="1">
    <citation type="submission" date="2021-01" db="EMBL/GenBank/DDBJ databases">
        <authorList>
            <person name="Corre E."/>
            <person name="Pelletier E."/>
            <person name="Niang G."/>
            <person name="Scheremetjew M."/>
            <person name="Finn R."/>
            <person name="Kale V."/>
            <person name="Holt S."/>
            <person name="Cochrane G."/>
            <person name="Meng A."/>
            <person name="Brown T."/>
            <person name="Cohen L."/>
        </authorList>
    </citation>
    <scope>NUCLEOTIDE SEQUENCE</scope>
    <source>
        <strain evidence="3">CCMP1795</strain>
    </source>
</reference>
<dbReference type="SUPFAM" id="SSF82185">
    <property type="entry name" value="Histone H3 K4-specific methyltransferase SET7/9 N-terminal domain"/>
    <property type="match status" value="1"/>
</dbReference>
<feature type="region of interest" description="Disordered" evidence="2">
    <location>
        <begin position="89"/>
        <end position="123"/>
    </location>
</feature>
<gene>
    <name evidence="3" type="ORF">OMAR00292_LOCUS3506</name>
</gene>
<feature type="compositionally biased region" description="Basic and acidic residues" evidence="2">
    <location>
        <begin position="110"/>
        <end position="123"/>
    </location>
</feature>
<feature type="compositionally biased region" description="Basic and acidic residues" evidence="2">
    <location>
        <begin position="9"/>
        <end position="22"/>
    </location>
</feature>
<dbReference type="InterPro" id="IPR003409">
    <property type="entry name" value="MORN"/>
</dbReference>
<evidence type="ECO:0000256" key="1">
    <source>
        <dbReference type="ARBA" id="ARBA00022737"/>
    </source>
</evidence>
<evidence type="ECO:0000313" key="3">
    <source>
        <dbReference type="EMBL" id="CAE0617630.1"/>
    </source>
</evidence>
<dbReference type="PANTHER" id="PTHR43215:SF14">
    <property type="entry name" value="RADIAL SPOKE HEAD 1 HOMOLOG"/>
    <property type="match status" value="1"/>
</dbReference>
<dbReference type="PANTHER" id="PTHR43215">
    <property type="entry name" value="RADIAL SPOKE HEAD 1 HOMOLOG"/>
    <property type="match status" value="1"/>
</dbReference>
<name>A0A7S3UKN4_OXYMA</name>
<dbReference type="EMBL" id="HBIT01006966">
    <property type="protein sequence ID" value="CAE0617630.1"/>
    <property type="molecule type" value="Transcribed_RNA"/>
</dbReference>
<keyword evidence="1" id="KW-0677">Repeat</keyword>
<feature type="region of interest" description="Disordered" evidence="2">
    <location>
        <begin position="1"/>
        <end position="22"/>
    </location>
</feature>
<sequence length="123" mass="13939">MSQNGYGKQEYENRDVYEGEWEDGKYHGRGTYYYANADKFTGLWTHGVKEGDGTLFFSDGSHSRRVYRNGRLDRVQDFDLQSGKYSGVVRREDVSEGGSKSRPTIIGSPRVERVVDEAAKSSP</sequence>
<dbReference type="Pfam" id="PF02493">
    <property type="entry name" value="MORN"/>
    <property type="match status" value="2"/>
</dbReference>
<organism evidence="3">
    <name type="scientific">Oxyrrhis marina</name>
    <name type="common">Dinoflagellate</name>
    <dbReference type="NCBI Taxonomy" id="2969"/>
    <lineage>
        <taxon>Eukaryota</taxon>
        <taxon>Sar</taxon>
        <taxon>Alveolata</taxon>
        <taxon>Dinophyceae</taxon>
        <taxon>Oxyrrhinales</taxon>
        <taxon>Oxyrrhinaceae</taxon>
        <taxon>Oxyrrhis</taxon>
    </lineage>
</organism>
<evidence type="ECO:0000256" key="2">
    <source>
        <dbReference type="SAM" id="MobiDB-lite"/>
    </source>
</evidence>
<dbReference type="SMART" id="SM00698">
    <property type="entry name" value="MORN"/>
    <property type="match status" value="2"/>
</dbReference>
<protein>
    <recommendedName>
        <fullName evidence="4">MORN repeat-containing protein 5</fullName>
    </recommendedName>
</protein>
<dbReference type="Gene3D" id="2.20.110.10">
    <property type="entry name" value="Histone H3 K4-specific methyltransferase SET7/9 N-terminal domain"/>
    <property type="match status" value="1"/>
</dbReference>
<evidence type="ECO:0008006" key="4">
    <source>
        <dbReference type="Google" id="ProtNLM"/>
    </source>
</evidence>
<dbReference type="AlphaFoldDB" id="A0A7S3UKN4"/>
<proteinExistence type="predicted"/>